<evidence type="ECO:0000259" key="2">
    <source>
        <dbReference type="Pfam" id="PF03732"/>
    </source>
</evidence>
<feature type="domain" description="Retrotransposon gag" evidence="2">
    <location>
        <begin position="22"/>
        <end position="76"/>
    </location>
</feature>
<dbReference type="CDD" id="cd00303">
    <property type="entry name" value="retropepsin_like"/>
    <property type="match status" value="1"/>
</dbReference>
<dbReference type="InterPro" id="IPR043502">
    <property type="entry name" value="DNA/RNA_pol_sf"/>
</dbReference>
<comment type="caution">
    <text evidence="3">The sequence shown here is derived from an EMBL/GenBank/DDBJ whole genome shotgun (WGS) entry which is preliminary data.</text>
</comment>
<keyword evidence="3" id="KW-0548">Nucleotidyltransferase</keyword>
<dbReference type="Gene3D" id="2.40.70.10">
    <property type="entry name" value="Acid Proteases"/>
    <property type="match status" value="1"/>
</dbReference>
<sequence>MADNRTMEEMLQAPTEGYGDAIMTTHLKNEITRFTQKFEEAFGETWERFKEMFRQCLHHRFSELHQIDTFYNGLNEHEQDSLNAAAGGNLLSSGPLPSTTIANPRGGGTGTRGDKGYGATEYLRHPTSELPEKLGDPDKFLIPCDFLELVECLALADLGSSINLLHLSIWKKLSLPELTPTRMILELANRSATQPAGIAEDVFVKVRRFHFPIDFIDFDYVVDPRVPLILERPFLRTRRALIDVYACEEYVQKVLEFFDNSKSGNPTLILDLVIAFSSLSLTPFEGGDFILEEIEACLTSKSIPPRIDNTNFDPEGDIRLLVKLLNDDPSSSPIPLVKNEYLKQVDATMTKHSIEEPPKLKLKELLSHLEYAFLEGTDKLPVIISKELKDEEKSALLKFLKSHKQATAWKISDIKGIDPRFCTHKILMEDDFKPAVQHQRRVHLKIHNVIKKEVIKLLDARSIYPIFDSPWEKCHFMVKEGIILDHKISKFEIEVDRAKVDVIAKIHHPTSVKGARNLTADHLLRLKDPHQDELKKKETTETFPLETLCMIAFHSDSSTLWFANIANYHAENFIVKGMSSQQKKKFFKDVMHYFWEDPYLFRIYADQVIRRCVHGQEVVDILMACHNGPTGRHCGANYTAKKLFDSSFIGRLFTEMPMTWSHSVMLVNVKEKSHNVMKCLKMQFKYARFLTFGASTLWDHSRLLEGTNTFSWTLTICLNEWKRMRSQLMMPELLLNSLNLSSHDLELLAFHTAFKTPIGCTPYKLVYEKACHLPIELEHKAYWALKHCNFDLKTAGDQRKVQMNELNELQDQAYENSLIYKEKTKNIHDSKIKNRVFDVGDRVLLFNSRLKIFSGKLKIRWTGPFTVAQGFPYGTFELSQIDGPNFKDCLDFEDTRARGFVLRSLEPQSLAYGNPIS</sequence>
<name>A0A6L2KYI6_TANCI</name>
<keyword evidence="3" id="KW-0695">RNA-directed DNA polymerase</keyword>
<dbReference type="EMBL" id="BKCJ010003383">
    <property type="protein sequence ID" value="GEU54751.1"/>
    <property type="molecule type" value="Genomic_DNA"/>
</dbReference>
<dbReference type="SUPFAM" id="SSF56672">
    <property type="entry name" value="DNA/RNA polymerases"/>
    <property type="match status" value="1"/>
</dbReference>
<reference evidence="3" key="1">
    <citation type="journal article" date="2019" name="Sci. Rep.">
        <title>Draft genome of Tanacetum cinerariifolium, the natural source of mosquito coil.</title>
        <authorList>
            <person name="Yamashiro T."/>
            <person name="Shiraishi A."/>
            <person name="Satake H."/>
            <person name="Nakayama K."/>
        </authorList>
    </citation>
    <scope>NUCLEOTIDE SEQUENCE</scope>
</reference>
<dbReference type="PANTHER" id="PTHR33067:SF35">
    <property type="entry name" value="ASPARTIC PEPTIDASE DDI1-TYPE DOMAIN-CONTAINING PROTEIN"/>
    <property type="match status" value="1"/>
</dbReference>
<evidence type="ECO:0000256" key="1">
    <source>
        <dbReference type="SAM" id="MobiDB-lite"/>
    </source>
</evidence>
<accession>A0A6L2KYI6</accession>
<dbReference type="AlphaFoldDB" id="A0A6L2KYI6"/>
<protein>
    <submittedName>
        <fullName evidence="3">Reverse transcriptase domain-containing protein</fullName>
    </submittedName>
</protein>
<evidence type="ECO:0000313" key="3">
    <source>
        <dbReference type="EMBL" id="GEU54751.1"/>
    </source>
</evidence>
<dbReference type="GO" id="GO:0003964">
    <property type="term" value="F:RNA-directed DNA polymerase activity"/>
    <property type="evidence" value="ECO:0007669"/>
    <property type="project" value="UniProtKB-KW"/>
</dbReference>
<dbReference type="PANTHER" id="PTHR33067">
    <property type="entry name" value="RNA-DIRECTED DNA POLYMERASE-RELATED"/>
    <property type="match status" value="1"/>
</dbReference>
<feature type="region of interest" description="Disordered" evidence="1">
    <location>
        <begin position="96"/>
        <end position="117"/>
    </location>
</feature>
<dbReference type="Gene3D" id="3.10.10.10">
    <property type="entry name" value="HIV Type 1 Reverse Transcriptase, subunit A, domain 1"/>
    <property type="match status" value="1"/>
</dbReference>
<gene>
    <name evidence="3" type="ORF">Tci_026729</name>
</gene>
<dbReference type="Pfam" id="PF03732">
    <property type="entry name" value="Retrotrans_gag"/>
    <property type="match status" value="1"/>
</dbReference>
<keyword evidence="3" id="KW-0808">Transferase</keyword>
<dbReference type="InterPro" id="IPR021109">
    <property type="entry name" value="Peptidase_aspartic_dom_sf"/>
</dbReference>
<dbReference type="InterPro" id="IPR005162">
    <property type="entry name" value="Retrotrans_gag_dom"/>
</dbReference>
<organism evidence="3">
    <name type="scientific">Tanacetum cinerariifolium</name>
    <name type="common">Dalmatian daisy</name>
    <name type="synonym">Chrysanthemum cinerariifolium</name>
    <dbReference type="NCBI Taxonomy" id="118510"/>
    <lineage>
        <taxon>Eukaryota</taxon>
        <taxon>Viridiplantae</taxon>
        <taxon>Streptophyta</taxon>
        <taxon>Embryophyta</taxon>
        <taxon>Tracheophyta</taxon>
        <taxon>Spermatophyta</taxon>
        <taxon>Magnoliopsida</taxon>
        <taxon>eudicotyledons</taxon>
        <taxon>Gunneridae</taxon>
        <taxon>Pentapetalae</taxon>
        <taxon>asterids</taxon>
        <taxon>campanulids</taxon>
        <taxon>Asterales</taxon>
        <taxon>Asteraceae</taxon>
        <taxon>Asteroideae</taxon>
        <taxon>Anthemideae</taxon>
        <taxon>Anthemidinae</taxon>
        <taxon>Tanacetum</taxon>
    </lineage>
</organism>
<proteinExistence type="predicted"/>